<comment type="caution">
    <text evidence="8">The sequence shown here is derived from an EMBL/GenBank/DDBJ whole genome shotgun (WGS) entry which is preliminary data.</text>
</comment>
<feature type="domain" description="HD" evidence="7">
    <location>
        <begin position="30"/>
        <end position="145"/>
    </location>
</feature>
<evidence type="ECO:0000313" key="9">
    <source>
        <dbReference type="Proteomes" id="UP000185984"/>
    </source>
</evidence>
<protein>
    <recommendedName>
        <fullName evidence="1">bis(5'-nucleosyl)-tetraphosphatase (symmetrical)</fullName>
        <ecNumber evidence="1">3.6.1.41</ecNumber>
    </recommendedName>
</protein>
<dbReference type="GO" id="GO:0046872">
    <property type="term" value="F:metal ion binding"/>
    <property type="evidence" value="ECO:0007669"/>
    <property type="project" value="UniProtKB-KW"/>
</dbReference>
<dbReference type="NCBIfam" id="TIGR00488">
    <property type="entry name" value="bis(5'-nucleosyl)-tetraphosphatase (symmetrical) YqeK"/>
    <property type="match status" value="1"/>
</dbReference>
<keyword evidence="3" id="KW-0547">Nucleotide-binding</keyword>
<reference evidence="8 9" key="1">
    <citation type="submission" date="2016-11" db="EMBL/GenBank/DDBJ databases">
        <title>Draft Genome Sequences of Nine Cyanobacterial Strains from Diverse Habitats.</title>
        <authorList>
            <person name="Zhu T."/>
            <person name="Hou S."/>
            <person name="Lu X."/>
            <person name="Hess W.R."/>
        </authorList>
    </citation>
    <scope>NUCLEOTIDE SEQUENCE [LARGE SCALE GENOMIC DNA]</scope>
    <source>
        <strain evidence="8 9">5.2 s.c.1</strain>
    </source>
</reference>
<evidence type="ECO:0000313" key="8">
    <source>
        <dbReference type="EMBL" id="OKH24602.1"/>
    </source>
</evidence>
<dbReference type="InterPro" id="IPR006675">
    <property type="entry name" value="HDIG_dom"/>
</dbReference>
<evidence type="ECO:0000259" key="7">
    <source>
        <dbReference type="PROSITE" id="PS51831"/>
    </source>
</evidence>
<evidence type="ECO:0000256" key="5">
    <source>
        <dbReference type="ARBA" id="ARBA00023004"/>
    </source>
</evidence>
<evidence type="ECO:0000256" key="1">
    <source>
        <dbReference type="ARBA" id="ARBA00012506"/>
    </source>
</evidence>
<evidence type="ECO:0000256" key="3">
    <source>
        <dbReference type="ARBA" id="ARBA00022741"/>
    </source>
</evidence>
<evidence type="ECO:0000256" key="6">
    <source>
        <dbReference type="ARBA" id="ARBA00049417"/>
    </source>
</evidence>
<dbReference type="EMBL" id="MRCC01000012">
    <property type="protein sequence ID" value="OKH24602.1"/>
    <property type="molecule type" value="Genomic_DNA"/>
</dbReference>
<dbReference type="InterPro" id="IPR005249">
    <property type="entry name" value="YqeK"/>
</dbReference>
<organism evidence="8 9">
    <name type="scientific">Chroogloeocystis siderophila 5.2 s.c.1</name>
    <dbReference type="NCBI Taxonomy" id="247279"/>
    <lineage>
        <taxon>Bacteria</taxon>
        <taxon>Bacillati</taxon>
        <taxon>Cyanobacteriota</taxon>
        <taxon>Cyanophyceae</taxon>
        <taxon>Oscillatoriophycideae</taxon>
        <taxon>Chroococcales</taxon>
        <taxon>Chroococcaceae</taxon>
        <taxon>Chroogloeocystis</taxon>
    </lineage>
</organism>
<dbReference type="SUPFAM" id="SSF109604">
    <property type="entry name" value="HD-domain/PDEase-like"/>
    <property type="match status" value="1"/>
</dbReference>
<dbReference type="GO" id="GO:0000166">
    <property type="term" value="F:nucleotide binding"/>
    <property type="evidence" value="ECO:0007669"/>
    <property type="project" value="UniProtKB-KW"/>
</dbReference>
<dbReference type="STRING" id="247279.NIES1031_14925"/>
<dbReference type="InterPro" id="IPR051094">
    <property type="entry name" value="Diverse_Catalytic_Enzymes"/>
</dbReference>
<keyword evidence="9" id="KW-1185">Reference proteome</keyword>
<dbReference type="OrthoDB" id="5295945at2"/>
<dbReference type="InterPro" id="IPR006674">
    <property type="entry name" value="HD_domain"/>
</dbReference>
<dbReference type="PROSITE" id="PS51831">
    <property type="entry name" value="HD"/>
    <property type="match status" value="1"/>
</dbReference>
<dbReference type="RefSeq" id="WP_073550330.1">
    <property type="nucleotide sequence ID" value="NZ_CAWMVK010000004.1"/>
</dbReference>
<dbReference type="PANTHER" id="PTHR35795">
    <property type="entry name" value="SLR1885 PROTEIN"/>
    <property type="match status" value="1"/>
</dbReference>
<dbReference type="EC" id="3.6.1.41" evidence="1"/>
<dbReference type="Pfam" id="PF01966">
    <property type="entry name" value="HD"/>
    <property type="match status" value="1"/>
</dbReference>
<accession>A0A1U7HLY3</accession>
<dbReference type="Proteomes" id="UP000185984">
    <property type="component" value="Unassembled WGS sequence"/>
</dbReference>
<keyword evidence="5" id="KW-0408">Iron</keyword>
<dbReference type="AlphaFoldDB" id="A0A1U7HLY3"/>
<evidence type="ECO:0000256" key="2">
    <source>
        <dbReference type="ARBA" id="ARBA00022723"/>
    </source>
</evidence>
<dbReference type="GO" id="GO:0008803">
    <property type="term" value="F:bis(5'-nucleosyl)-tetraphosphatase (symmetrical) activity"/>
    <property type="evidence" value="ECO:0007669"/>
    <property type="project" value="UniProtKB-EC"/>
</dbReference>
<comment type="catalytic activity">
    <reaction evidence="6">
        <text>P(1),P(4)-bis(5'-adenosyl) tetraphosphate + H2O = 2 ADP + 2 H(+)</text>
        <dbReference type="Rhea" id="RHEA:24252"/>
        <dbReference type="ChEBI" id="CHEBI:15377"/>
        <dbReference type="ChEBI" id="CHEBI:15378"/>
        <dbReference type="ChEBI" id="CHEBI:58141"/>
        <dbReference type="ChEBI" id="CHEBI:456216"/>
        <dbReference type="EC" id="3.6.1.41"/>
    </reaction>
</comment>
<dbReference type="PANTHER" id="PTHR35795:SF1">
    <property type="entry name" value="BIS(5'-NUCLEOSYL)-TETRAPHOSPHATASE, SYMMETRICAL"/>
    <property type="match status" value="1"/>
</dbReference>
<dbReference type="SMART" id="SM00471">
    <property type="entry name" value="HDc"/>
    <property type="match status" value="1"/>
</dbReference>
<name>A0A1U7HLY3_9CHRO</name>
<dbReference type="NCBIfam" id="TIGR00277">
    <property type="entry name" value="HDIG"/>
    <property type="match status" value="1"/>
</dbReference>
<gene>
    <name evidence="8" type="ORF">NIES1031_14925</name>
</gene>
<dbReference type="CDD" id="cd00077">
    <property type="entry name" value="HDc"/>
    <property type="match status" value="1"/>
</dbReference>
<dbReference type="InterPro" id="IPR003607">
    <property type="entry name" value="HD/PDEase_dom"/>
</dbReference>
<dbReference type="Gene3D" id="1.10.3210.10">
    <property type="entry name" value="Hypothetical protein af1432"/>
    <property type="match status" value="1"/>
</dbReference>
<proteinExistence type="predicted"/>
<sequence>MLSDQTLESHTTSERDRILAWLADNVPQSRIQHILRVEQMAISLARHHRVDVEKAAKAALMHDLAKYFKPQKLLTMAHAAGLEIDPVSKANPHLLHADVGALIARDTFSVNDEDVCSAIANHTLGQPGMNALSCIVFLADSLEPGRGETPELEELRKASYRNLEQAVWLTCDYSLRLLIETHRLIHPRTVATRNWFLQKVKNSQQATDKTA</sequence>
<keyword evidence="4 8" id="KW-0378">Hydrolase</keyword>
<evidence type="ECO:0000256" key="4">
    <source>
        <dbReference type="ARBA" id="ARBA00022801"/>
    </source>
</evidence>
<keyword evidence="2" id="KW-0479">Metal-binding</keyword>